<evidence type="ECO:0000313" key="3">
    <source>
        <dbReference type="Proteomes" id="UP000050326"/>
    </source>
</evidence>
<dbReference type="Gene3D" id="2.30.30.240">
    <property type="entry name" value="PRC-barrel domain"/>
    <property type="match status" value="1"/>
</dbReference>
<keyword evidence="3" id="KW-1185">Reference proteome</keyword>
<dbReference type="PANTHER" id="PTHR40061">
    <property type="entry name" value="SPORULATION PROTEIN YLMC-RELATED"/>
    <property type="match status" value="1"/>
</dbReference>
<dbReference type="InterPro" id="IPR014238">
    <property type="entry name" value="Spore_YlmC/YmxH"/>
</dbReference>
<dbReference type="Proteomes" id="UP000050326">
    <property type="component" value="Unassembled WGS sequence"/>
</dbReference>
<dbReference type="AlphaFoldDB" id="A0A0P9AF93"/>
<dbReference type="STRING" id="36849.OXPF_21940"/>
<organism evidence="2 3">
    <name type="scientific">Oxobacter pfennigii</name>
    <dbReference type="NCBI Taxonomy" id="36849"/>
    <lineage>
        <taxon>Bacteria</taxon>
        <taxon>Bacillati</taxon>
        <taxon>Bacillota</taxon>
        <taxon>Clostridia</taxon>
        <taxon>Eubacteriales</taxon>
        <taxon>Clostridiaceae</taxon>
        <taxon>Oxobacter</taxon>
    </lineage>
</organism>
<sequence length="87" mass="9889">MINAANIRDREVVNLRDGRKLGVVTDVEIDFEEGRITSIIIPGPGRFINFFSKEKEIVIPWNQIKKVGVDVILVDTDNDMGFKDNDE</sequence>
<dbReference type="InterPro" id="IPR027275">
    <property type="entry name" value="PRC-brl_dom"/>
</dbReference>
<comment type="caution">
    <text evidence="2">The sequence shown here is derived from an EMBL/GenBank/DDBJ whole genome shotgun (WGS) entry which is preliminary data.</text>
</comment>
<dbReference type="Pfam" id="PF05239">
    <property type="entry name" value="PRC"/>
    <property type="match status" value="1"/>
</dbReference>
<name>A0A0P9AF93_9CLOT</name>
<evidence type="ECO:0000313" key="2">
    <source>
        <dbReference type="EMBL" id="KPU44028.1"/>
    </source>
</evidence>
<evidence type="ECO:0000259" key="1">
    <source>
        <dbReference type="Pfam" id="PF05239"/>
    </source>
</evidence>
<dbReference type="RefSeq" id="WP_054875233.1">
    <property type="nucleotide sequence ID" value="NZ_LKET01000032.1"/>
</dbReference>
<dbReference type="NCBIfam" id="TIGR02888">
    <property type="entry name" value="spore_YlmC_YmxH"/>
    <property type="match status" value="1"/>
</dbReference>
<dbReference type="SUPFAM" id="SSF50346">
    <property type="entry name" value="PRC-barrel domain"/>
    <property type="match status" value="1"/>
</dbReference>
<feature type="domain" description="PRC-barrel" evidence="1">
    <location>
        <begin position="2"/>
        <end position="79"/>
    </location>
</feature>
<gene>
    <name evidence="2" type="ORF">OXPF_21940</name>
</gene>
<dbReference type="PANTHER" id="PTHR40061:SF1">
    <property type="entry name" value="SPORULATION PROTEIN YLMC-RELATED"/>
    <property type="match status" value="1"/>
</dbReference>
<protein>
    <submittedName>
        <fullName evidence="2">PRC-barrel domain protein</fullName>
    </submittedName>
</protein>
<dbReference type="EMBL" id="LKET01000032">
    <property type="protein sequence ID" value="KPU44028.1"/>
    <property type="molecule type" value="Genomic_DNA"/>
</dbReference>
<accession>A0A0P9AF93</accession>
<reference evidence="2 3" key="1">
    <citation type="submission" date="2015-09" db="EMBL/GenBank/DDBJ databases">
        <title>Genome sequence of Oxobacter pfennigii DSM 3222.</title>
        <authorList>
            <person name="Poehlein A."/>
            <person name="Bengelsdorf F.R."/>
            <person name="Schiel-Bengelsdorf B."/>
            <person name="Duerre P."/>
            <person name="Daniel R."/>
        </authorList>
    </citation>
    <scope>NUCLEOTIDE SEQUENCE [LARGE SCALE GENOMIC DNA]</scope>
    <source>
        <strain evidence="2 3">DSM 3222</strain>
    </source>
</reference>
<dbReference type="OrthoDB" id="6024937at2"/>
<proteinExistence type="predicted"/>
<dbReference type="InterPro" id="IPR011033">
    <property type="entry name" value="PRC_barrel-like_sf"/>
</dbReference>